<dbReference type="AlphaFoldDB" id="K0IJJ4"/>
<keyword evidence="2" id="KW-1185">Reference proteome</keyword>
<protein>
    <submittedName>
        <fullName evidence="1">Uncharacterized protein</fullName>
    </submittedName>
</protein>
<sequence>MAFSVVGVMVKIAVGEDDVIITLDTKEKLLAVKRKVAIPKESIVSPSTERAKPS</sequence>
<dbReference type="HOGENOM" id="CLU_3039182_0_0_2"/>
<dbReference type="RefSeq" id="WP_015019898.1">
    <property type="nucleotide sequence ID" value="NC_018719.1"/>
</dbReference>
<dbReference type="EMBL" id="CP002408">
    <property type="protein sequence ID" value="AFU59363.1"/>
    <property type="molecule type" value="Genomic_DNA"/>
</dbReference>
<reference evidence="1 2" key="1">
    <citation type="journal article" date="2012" name="Environ. Microbiol.">
        <title>The genome of the ammonia-oxidizing Candidatus Nitrososphaera gargensis: insights into metabolic versatility and environmental adaptations.</title>
        <authorList>
            <person name="Spang A."/>
            <person name="Poehlein A."/>
            <person name="Offre P."/>
            <person name="Zumbragel S."/>
            <person name="Haider S."/>
            <person name="Rychlik N."/>
            <person name="Nowka B."/>
            <person name="Schmeisser C."/>
            <person name="Lebedeva E.V."/>
            <person name="Rattei T."/>
            <person name="Bohm C."/>
            <person name="Schmid M."/>
            <person name="Galushko A."/>
            <person name="Hatzenpichler R."/>
            <person name="Weinmaier T."/>
            <person name="Daniel R."/>
            <person name="Schleper C."/>
            <person name="Spieck E."/>
            <person name="Streit W."/>
            <person name="Wagner M."/>
        </authorList>
    </citation>
    <scope>NUCLEOTIDE SEQUENCE [LARGE SCALE GENOMIC DNA]</scope>
    <source>
        <strain evidence="2">Ga9.2</strain>
    </source>
</reference>
<proteinExistence type="predicted"/>
<evidence type="ECO:0000313" key="1">
    <source>
        <dbReference type="EMBL" id="AFU59363.1"/>
    </source>
</evidence>
<accession>K0IJJ4</accession>
<dbReference type="KEGG" id="nga:Ngar_c24390"/>
<dbReference type="InParanoid" id="K0IJJ4"/>
<gene>
    <name evidence="1" type="ordered locus">Ngar_c24390</name>
</gene>
<dbReference type="GeneID" id="58787746"/>
<dbReference type="Proteomes" id="UP000008037">
    <property type="component" value="Chromosome"/>
</dbReference>
<dbReference type="BioCyc" id="CNIT1237085:G1324-2437-MONOMER"/>
<name>K0IJJ4_NITGG</name>
<organism evidence="1 2">
    <name type="scientific">Nitrososphaera gargensis (strain Ga9.2)</name>
    <dbReference type="NCBI Taxonomy" id="1237085"/>
    <lineage>
        <taxon>Archaea</taxon>
        <taxon>Nitrososphaerota</taxon>
        <taxon>Nitrososphaeria</taxon>
        <taxon>Nitrososphaerales</taxon>
        <taxon>Nitrososphaeraceae</taxon>
        <taxon>Nitrososphaera</taxon>
    </lineage>
</organism>
<evidence type="ECO:0000313" key="2">
    <source>
        <dbReference type="Proteomes" id="UP000008037"/>
    </source>
</evidence>